<gene>
    <name evidence="1" type="ORF">SAMN05216452_3396</name>
</gene>
<dbReference type="AlphaFoldDB" id="A0A1H4MMR4"/>
<protein>
    <submittedName>
        <fullName evidence="1">Uncharacterized protein</fullName>
    </submittedName>
</protein>
<dbReference type="Proteomes" id="UP000199064">
    <property type="component" value="Unassembled WGS sequence"/>
</dbReference>
<accession>A0A1H4MMR4</accession>
<evidence type="ECO:0000313" key="1">
    <source>
        <dbReference type="EMBL" id="SEB84450.1"/>
    </source>
</evidence>
<sequence>MIDYEKELELFRKYADVFHQTEPEPELNFTPRGNPDPRLVQLARLLGRQAAREYFDAETRALKERSSRSE</sequence>
<keyword evidence="2" id="KW-1185">Reference proteome</keyword>
<reference evidence="2" key="1">
    <citation type="submission" date="2016-10" db="EMBL/GenBank/DDBJ databases">
        <authorList>
            <person name="Varghese N."/>
            <person name="Submissions S."/>
        </authorList>
    </citation>
    <scope>NUCLEOTIDE SEQUENCE [LARGE SCALE GENOMIC DNA]</scope>
    <source>
        <strain evidence="2">ES.061</strain>
    </source>
</reference>
<dbReference type="EMBL" id="FNSL01000001">
    <property type="protein sequence ID" value="SEB84450.1"/>
    <property type="molecule type" value="Genomic_DNA"/>
</dbReference>
<evidence type="ECO:0000313" key="2">
    <source>
        <dbReference type="Proteomes" id="UP000199064"/>
    </source>
</evidence>
<name>A0A1H4MMR4_9HYPH</name>
<organism evidence="1 2">
    <name type="scientific">Nitratireductor aquibiodomus</name>
    <dbReference type="NCBI Taxonomy" id="204799"/>
    <lineage>
        <taxon>Bacteria</taxon>
        <taxon>Pseudomonadati</taxon>
        <taxon>Pseudomonadota</taxon>
        <taxon>Alphaproteobacteria</taxon>
        <taxon>Hyphomicrobiales</taxon>
        <taxon>Phyllobacteriaceae</taxon>
        <taxon>Nitratireductor</taxon>
    </lineage>
</organism>
<proteinExistence type="predicted"/>